<protein>
    <recommendedName>
        <fullName evidence="6">P/Homo B domain-containing protein</fullName>
    </recommendedName>
</protein>
<dbReference type="InterPro" id="IPR036852">
    <property type="entry name" value="Peptidase_S8/S53_dom_sf"/>
</dbReference>
<dbReference type="PROSITE" id="PS00330">
    <property type="entry name" value="HEMOLYSIN_CALCIUM"/>
    <property type="match status" value="1"/>
</dbReference>
<dbReference type="Proteomes" id="UP000074310">
    <property type="component" value="Unassembled WGS sequence"/>
</dbReference>
<dbReference type="PANTHER" id="PTHR42884:SF14">
    <property type="entry name" value="NEUROENDOCRINE CONVERTASE 1"/>
    <property type="match status" value="1"/>
</dbReference>
<keyword evidence="3 5" id="KW-0720">Serine protease</keyword>
<dbReference type="InterPro" id="IPR008979">
    <property type="entry name" value="Galactose-bd-like_sf"/>
</dbReference>
<dbReference type="GO" id="GO:0016020">
    <property type="term" value="C:membrane"/>
    <property type="evidence" value="ECO:0007669"/>
    <property type="project" value="TreeGrafter"/>
</dbReference>
<dbReference type="PROSITE" id="PS51892">
    <property type="entry name" value="SUBTILASE"/>
    <property type="match status" value="1"/>
</dbReference>
<dbReference type="PRINTS" id="PR00313">
    <property type="entry name" value="CABNDNGRPT"/>
</dbReference>
<evidence type="ECO:0000256" key="1">
    <source>
        <dbReference type="ARBA" id="ARBA00022670"/>
    </source>
</evidence>
<dbReference type="GO" id="GO:0005737">
    <property type="term" value="C:cytoplasm"/>
    <property type="evidence" value="ECO:0007669"/>
    <property type="project" value="UniProtKB-ARBA"/>
</dbReference>
<dbReference type="Gene3D" id="2.150.10.10">
    <property type="entry name" value="Serralysin-like metalloprotease, C-terminal"/>
    <property type="match status" value="1"/>
</dbReference>
<dbReference type="SUPFAM" id="SSF52743">
    <property type="entry name" value="Subtilisin-like"/>
    <property type="match status" value="1"/>
</dbReference>
<organism evidence="7 8">
    <name type="scientific">Sphingomonas endophytica</name>
    <dbReference type="NCBI Taxonomy" id="869719"/>
    <lineage>
        <taxon>Bacteria</taxon>
        <taxon>Pseudomonadati</taxon>
        <taxon>Pseudomonadota</taxon>
        <taxon>Alphaproteobacteria</taxon>
        <taxon>Sphingomonadales</taxon>
        <taxon>Sphingomonadaceae</taxon>
        <taxon>Sphingomonas</taxon>
    </lineage>
</organism>
<sequence length="896" mass="94988">MTSTPRSATALTDGLLSSLRTGGDSPFQTRFGKAHDVSVGFTEALRAFPDQTEASFATSDMAVSLAGGAASAASLNPGLSPLLLRAAANNRKIAATVEDPIAAKQWHLGYLGDLAKVWQDFDGTGVSFGVYDSGIDKRLDAWGDRYDASKEVVIDGKKYDGDYTPLSGPHGTSVAGLIAAGRDGDDTIGISYNAGITGVNIFDPYSGGGRKQGIYVNADYNAPFFEAVNQFGTFDVVNNSWGPGEASHGPNDNRLFEGSFAYGMTLAYQKAAAEGRGGLGTVVVNAAGNYGMVRNNTDLLYAVDGALDSASTDRHAIAVAAYRQTDGNAASYSTRGAHLLISAPSSDYAELGSAGIWTADLKGKEGYNTQDDPGGALDYTDSFGGTSAAAPILSGVVGLMLDANANLGWRDVKNILATSAVMPVDFDTGETAVEYQGTRYYLNEDRFHLTGDGSASRINGGGYHFSTDYGYGAVDAFSAVRMAEVWSLFGAAKTSANEKVYSGGGAFNRVLPDARYSGNSVATTPMVFNIGIGKNVDIEHLDLKFTYTNLPNGFDDFDYSASFRITVRSPDGTTYQTSLVGLGYAYGENDTLITEAIGLAGFRGETSGGNWTITFEDVTPGTVNVIKDMRLEFSGSEVTTNDVYHFTQEFATMAAIDGQSARRQIFDTNGGEDWIDMAAMTDNVDLNLSGGDIYLGENQYTGAIRLMNGSVENVVSGDGNDSLTGSARANKLYGMRGNDVINGMGGNDIISGGQGNDTMDGGRGADTFLFSLAENTGRDIIYNFDAEDRLSFDAKLADANNDGKIELQVFEKYGVASLLRLDNVLNGDRITFENRKISAIYFLGEKDGQFLYGTTAPAQQTFGFDASTQPAAHAEPALWYTGMEGAVPHHDSLFIA</sequence>
<evidence type="ECO:0000256" key="3">
    <source>
        <dbReference type="ARBA" id="ARBA00022825"/>
    </source>
</evidence>
<dbReference type="InterPro" id="IPR000209">
    <property type="entry name" value="Peptidase_S8/S53_dom"/>
</dbReference>
<dbReference type="InterPro" id="IPR011049">
    <property type="entry name" value="Serralysin-like_metalloprot_C"/>
</dbReference>
<gene>
    <name evidence="7" type="ORF">NS334_09735</name>
</gene>
<feature type="active site" description="Charge relay system" evidence="4 5">
    <location>
        <position position="170"/>
    </location>
</feature>
<dbReference type="Gene3D" id="3.40.50.200">
    <property type="entry name" value="Peptidase S8/S53 domain"/>
    <property type="match status" value="1"/>
</dbReference>
<evidence type="ECO:0000313" key="8">
    <source>
        <dbReference type="Proteomes" id="UP000074310"/>
    </source>
</evidence>
<dbReference type="InterPro" id="IPR022398">
    <property type="entry name" value="Peptidase_S8_His-AS"/>
</dbReference>
<dbReference type="InterPro" id="IPR018511">
    <property type="entry name" value="Hemolysin-typ_Ca-bd_CS"/>
</dbReference>
<evidence type="ECO:0000256" key="2">
    <source>
        <dbReference type="ARBA" id="ARBA00022801"/>
    </source>
</evidence>
<evidence type="ECO:0000259" key="6">
    <source>
        <dbReference type="PROSITE" id="PS51829"/>
    </source>
</evidence>
<dbReference type="InterPro" id="IPR002884">
    <property type="entry name" value="P_dom"/>
</dbReference>
<dbReference type="GO" id="GO:0012505">
    <property type="term" value="C:endomembrane system"/>
    <property type="evidence" value="ECO:0007669"/>
    <property type="project" value="UniProtKB-ARBA"/>
</dbReference>
<accession>A0A147I2A2</accession>
<dbReference type="SUPFAM" id="SSF51120">
    <property type="entry name" value="beta-Roll"/>
    <property type="match status" value="1"/>
</dbReference>
<keyword evidence="8" id="KW-1185">Reference proteome</keyword>
<evidence type="ECO:0000256" key="5">
    <source>
        <dbReference type="PROSITE-ProRule" id="PRU01240"/>
    </source>
</evidence>
<dbReference type="GO" id="GO:0005509">
    <property type="term" value="F:calcium ion binding"/>
    <property type="evidence" value="ECO:0007669"/>
    <property type="project" value="InterPro"/>
</dbReference>
<dbReference type="Pfam" id="PF00353">
    <property type="entry name" value="HemolysinCabind"/>
    <property type="match status" value="1"/>
</dbReference>
<dbReference type="SUPFAM" id="SSF49785">
    <property type="entry name" value="Galactose-binding domain-like"/>
    <property type="match status" value="1"/>
</dbReference>
<dbReference type="GO" id="GO:0004252">
    <property type="term" value="F:serine-type endopeptidase activity"/>
    <property type="evidence" value="ECO:0007669"/>
    <property type="project" value="UniProtKB-UniRule"/>
</dbReference>
<dbReference type="AlphaFoldDB" id="A0A147I2A2"/>
<dbReference type="InterPro" id="IPR001343">
    <property type="entry name" value="Hemolysn_Ca-bd"/>
</dbReference>
<comment type="similarity">
    <text evidence="5">Belongs to the peptidase S8 family.</text>
</comment>
<dbReference type="Pfam" id="PF00082">
    <property type="entry name" value="Peptidase_S8"/>
    <property type="match status" value="1"/>
</dbReference>
<proteinExistence type="inferred from homology"/>
<keyword evidence="2 5" id="KW-0378">Hydrolase</keyword>
<dbReference type="InterPro" id="IPR015500">
    <property type="entry name" value="Peptidase_S8_subtilisin-rel"/>
</dbReference>
<feature type="active site" description="Charge relay system" evidence="4 5">
    <location>
        <position position="132"/>
    </location>
</feature>
<feature type="domain" description="P/Homo B" evidence="6">
    <location>
        <begin position="494"/>
        <end position="639"/>
    </location>
</feature>
<dbReference type="PATRIC" id="fig|869719.3.peg.1805"/>
<keyword evidence="1 5" id="KW-0645">Protease</keyword>
<evidence type="ECO:0000313" key="7">
    <source>
        <dbReference type="EMBL" id="KTT72040.1"/>
    </source>
</evidence>
<name>A0A147I2A2_9SPHN</name>
<feature type="active site" description="Charge relay system" evidence="4 5">
    <location>
        <position position="387"/>
    </location>
</feature>
<dbReference type="RefSeq" id="WP_058755777.1">
    <property type="nucleotide sequence ID" value="NZ_LDTB01000033.1"/>
</dbReference>
<dbReference type="PROSITE" id="PS00137">
    <property type="entry name" value="SUBTILASE_HIS"/>
    <property type="match status" value="1"/>
</dbReference>
<dbReference type="PRINTS" id="PR00723">
    <property type="entry name" value="SUBTILISIN"/>
</dbReference>
<comment type="caution">
    <text evidence="7">The sequence shown here is derived from an EMBL/GenBank/DDBJ whole genome shotgun (WGS) entry which is preliminary data.</text>
</comment>
<dbReference type="EMBL" id="LDTB01000033">
    <property type="protein sequence ID" value="KTT72040.1"/>
    <property type="molecule type" value="Genomic_DNA"/>
</dbReference>
<dbReference type="GO" id="GO:0016485">
    <property type="term" value="P:protein processing"/>
    <property type="evidence" value="ECO:0007669"/>
    <property type="project" value="TreeGrafter"/>
</dbReference>
<dbReference type="PROSITE" id="PS51829">
    <property type="entry name" value="P_HOMO_B"/>
    <property type="match status" value="1"/>
</dbReference>
<reference evidence="7 8" key="1">
    <citation type="journal article" date="2016" name="Front. Microbiol.">
        <title>Genomic Resource of Rice Seed Associated Bacteria.</title>
        <authorList>
            <person name="Midha S."/>
            <person name="Bansal K."/>
            <person name="Sharma S."/>
            <person name="Kumar N."/>
            <person name="Patil P.P."/>
            <person name="Chaudhry V."/>
            <person name="Patil P.B."/>
        </authorList>
    </citation>
    <scope>NUCLEOTIDE SEQUENCE [LARGE SCALE GENOMIC DNA]</scope>
    <source>
        <strain evidence="7 8">NS334</strain>
    </source>
</reference>
<evidence type="ECO:0000256" key="4">
    <source>
        <dbReference type="PIRSR" id="PIRSR615500-1"/>
    </source>
</evidence>
<dbReference type="Gene3D" id="2.60.120.260">
    <property type="entry name" value="Galactose-binding domain-like"/>
    <property type="match status" value="1"/>
</dbReference>
<dbReference type="PANTHER" id="PTHR42884">
    <property type="entry name" value="PROPROTEIN CONVERTASE SUBTILISIN/KEXIN-RELATED"/>
    <property type="match status" value="1"/>
</dbReference>